<dbReference type="HOGENOM" id="CLU_059624_0_0_1"/>
<dbReference type="PhylomeDB" id="E9FQX6"/>
<evidence type="ECO:0008006" key="4">
    <source>
        <dbReference type="Google" id="ProtNLM"/>
    </source>
</evidence>
<proteinExistence type="predicted"/>
<keyword evidence="3" id="KW-1185">Reference proteome</keyword>
<dbReference type="InParanoid" id="E9FQX6"/>
<feature type="compositionally biased region" description="Basic and acidic residues" evidence="1">
    <location>
        <begin position="381"/>
        <end position="390"/>
    </location>
</feature>
<dbReference type="KEGG" id="dpx:DAPPUDRAFT_299902"/>
<feature type="region of interest" description="Disordered" evidence="1">
    <location>
        <begin position="381"/>
        <end position="405"/>
    </location>
</feature>
<dbReference type="InterPro" id="IPR034629">
    <property type="entry name" value="PTCD2"/>
</dbReference>
<evidence type="ECO:0000313" key="2">
    <source>
        <dbReference type="EMBL" id="EFX90291.1"/>
    </source>
</evidence>
<protein>
    <recommendedName>
        <fullName evidence="4">Pentatricopeptide repeat-containing protein 2, mitochondrial</fullName>
    </recommendedName>
</protein>
<organism evidence="2 3">
    <name type="scientific">Daphnia pulex</name>
    <name type="common">Water flea</name>
    <dbReference type="NCBI Taxonomy" id="6669"/>
    <lineage>
        <taxon>Eukaryota</taxon>
        <taxon>Metazoa</taxon>
        <taxon>Ecdysozoa</taxon>
        <taxon>Arthropoda</taxon>
        <taxon>Crustacea</taxon>
        <taxon>Branchiopoda</taxon>
        <taxon>Diplostraca</taxon>
        <taxon>Cladocera</taxon>
        <taxon>Anomopoda</taxon>
        <taxon>Daphniidae</taxon>
        <taxon>Daphnia</taxon>
    </lineage>
</organism>
<dbReference type="GO" id="GO:0050684">
    <property type="term" value="P:regulation of mRNA processing"/>
    <property type="evidence" value="ECO:0000318"/>
    <property type="project" value="GO_Central"/>
</dbReference>
<dbReference type="EMBL" id="GL732523">
    <property type="protein sequence ID" value="EFX90291.1"/>
    <property type="molecule type" value="Genomic_DNA"/>
</dbReference>
<dbReference type="PANTHER" id="PTHR14700">
    <property type="entry name" value="PENTATRICOPEPTIDE REPEAT-CONTAINING PROTEIN 2, MITOCHONDRIAL"/>
    <property type="match status" value="1"/>
</dbReference>
<dbReference type="Gene3D" id="1.25.40.10">
    <property type="entry name" value="Tetratricopeptide repeat domain"/>
    <property type="match status" value="1"/>
</dbReference>
<dbReference type="Proteomes" id="UP000000305">
    <property type="component" value="Unassembled WGS sequence"/>
</dbReference>
<name>E9FQX6_DAPPU</name>
<dbReference type="AlphaFoldDB" id="E9FQX6"/>
<gene>
    <name evidence="2" type="ORF">DAPPUDRAFT_299902</name>
</gene>
<dbReference type="OMA" id="KFYCSQI"/>
<accession>E9FQX6</accession>
<dbReference type="GO" id="GO:0007005">
    <property type="term" value="P:mitochondrion organization"/>
    <property type="evidence" value="ECO:0000318"/>
    <property type="project" value="GO_Central"/>
</dbReference>
<evidence type="ECO:0000256" key="1">
    <source>
        <dbReference type="SAM" id="MobiDB-lite"/>
    </source>
</evidence>
<dbReference type="InterPro" id="IPR011990">
    <property type="entry name" value="TPR-like_helical_dom_sf"/>
</dbReference>
<dbReference type="PANTHER" id="PTHR14700:SF0">
    <property type="entry name" value="PENTATRICOPEPTIDE REPEAT-CONTAINING PROTEIN 2, MITOCHONDRIAL"/>
    <property type="match status" value="1"/>
</dbReference>
<dbReference type="GO" id="GO:0005739">
    <property type="term" value="C:mitochondrion"/>
    <property type="evidence" value="ECO:0000318"/>
    <property type="project" value="GO_Central"/>
</dbReference>
<dbReference type="OrthoDB" id="6073372at2759"/>
<reference evidence="2 3" key="1">
    <citation type="journal article" date="2011" name="Science">
        <title>The ecoresponsive genome of Daphnia pulex.</title>
        <authorList>
            <person name="Colbourne J.K."/>
            <person name="Pfrender M.E."/>
            <person name="Gilbert D."/>
            <person name="Thomas W.K."/>
            <person name="Tucker A."/>
            <person name="Oakley T.H."/>
            <person name="Tokishita S."/>
            <person name="Aerts A."/>
            <person name="Arnold G.J."/>
            <person name="Basu M.K."/>
            <person name="Bauer D.J."/>
            <person name="Caceres C.E."/>
            <person name="Carmel L."/>
            <person name="Casola C."/>
            <person name="Choi J.H."/>
            <person name="Detter J.C."/>
            <person name="Dong Q."/>
            <person name="Dusheyko S."/>
            <person name="Eads B.D."/>
            <person name="Frohlich T."/>
            <person name="Geiler-Samerotte K.A."/>
            <person name="Gerlach D."/>
            <person name="Hatcher P."/>
            <person name="Jogdeo S."/>
            <person name="Krijgsveld J."/>
            <person name="Kriventseva E.V."/>
            <person name="Kultz D."/>
            <person name="Laforsch C."/>
            <person name="Lindquist E."/>
            <person name="Lopez J."/>
            <person name="Manak J.R."/>
            <person name="Muller J."/>
            <person name="Pangilinan J."/>
            <person name="Patwardhan R.P."/>
            <person name="Pitluck S."/>
            <person name="Pritham E.J."/>
            <person name="Rechtsteiner A."/>
            <person name="Rho M."/>
            <person name="Rogozin I.B."/>
            <person name="Sakarya O."/>
            <person name="Salamov A."/>
            <person name="Schaack S."/>
            <person name="Shapiro H."/>
            <person name="Shiga Y."/>
            <person name="Skalitzky C."/>
            <person name="Smith Z."/>
            <person name="Souvorov A."/>
            <person name="Sung W."/>
            <person name="Tang Z."/>
            <person name="Tsuchiya D."/>
            <person name="Tu H."/>
            <person name="Vos H."/>
            <person name="Wang M."/>
            <person name="Wolf Y.I."/>
            <person name="Yamagata H."/>
            <person name="Yamada T."/>
            <person name="Ye Y."/>
            <person name="Shaw J.R."/>
            <person name="Andrews J."/>
            <person name="Crease T.J."/>
            <person name="Tang H."/>
            <person name="Lucas S.M."/>
            <person name="Robertson H.M."/>
            <person name="Bork P."/>
            <person name="Koonin E.V."/>
            <person name="Zdobnov E.M."/>
            <person name="Grigoriev I.V."/>
            <person name="Lynch M."/>
            <person name="Boore J.L."/>
        </authorList>
    </citation>
    <scope>NUCLEOTIDE SEQUENCE [LARGE SCALE GENOMIC DNA]</scope>
</reference>
<evidence type="ECO:0000313" key="3">
    <source>
        <dbReference type="Proteomes" id="UP000000305"/>
    </source>
</evidence>
<dbReference type="eggNOG" id="ENOG502R1K6">
    <property type="taxonomic scope" value="Eukaryota"/>
</dbReference>
<sequence length="405" mass="46969">MMQNITSYLVRASSQSTFTQLRFQGLRSLYTAEALGLDGYATSRSKTAVNFHGTQMKEKFRTRMQEFVGSSSSNLIFTDDLKTMVNLAENTPEDIQLLEQMIEKFHSQSTGLRFGTFVFGPVIMRFLYSINETKALLSLLRNPKTVTLFDQFISYQIAMDLLLENKMYKEVLEVFDIAQKRNIQDNQYPKNCFIIVMAALCRQNTPESYQEMKTLLTKASSFGHIPMRRALTYAASLALKQNDPKFCMELLSECKQQNYVTVRNLKAVALAKLDRFDDCVAVLRAALEYDRPAGVEFRKRNFFKDVIDTIDQEIKGTASKDVQLEYDRVVKTLRDRDMIEDQILDSILDHPIDRVDPRERDNWGSNDRSFVDRGMVKRNFNKDNQYERNARPLYPPRRPGLNEME</sequence>